<comment type="caution">
    <text evidence="2">The sequence shown here is derived from an EMBL/GenBank/DDBJ whole genome shotgun (WGS) entry which is preliminary data.</text>
</comment>
<accession>A0ABT4ZDX0</accession>
<evidence type="ECO:0000313" key="2">
    <source>
        <dbReference type="EMBL" id="MDB6176926.1"/>
    </source>
</evidence>
<gene>
    <name evidence="2" type="ORF">PAF17_05320</name>
</gene>
<dbReference type="InterPro" id="IPR022742">
    <property type="entry name" value="Hydrolase_4"/>
</dbReference>
<sequence length="314" mass="34329">MTESAPFHQLPGDPLRPATAFWSTADDGIRLRLALWQPGGSPARGTVLLFPGRTEYIEKYAPFAHRLNDAGYAVLAIDWRGQGMSARLQDDPRPGHIGEFSDYQRDVIEMVTAATEMSLPRPWHLLAHSMGGCIGLAALHDGLPVESAVFSAPMWGINLRQFPHRLALALAYLAGRAGKGGRAAPGSGANGTYLVDECFGSNLLTSNIDEWCRLLREALAWPELTIGGATFDWVGKALRECNRLSQMPSPDVPMTVSLGSLESIVSAAAISERVDQWPEARLLHVEGARHEVMMEVPPMQDMFLQATLERFQSA</sequence>
<dbReference type="PANTHER" id="PTHR11614">
    <property type="entry name" value="PHOSPHOLIPASE-RELATED"/>
    <property type="match status" value="1"/>
</dbReference>
<dbReference type="EMBL" id="JAQBIE010000005">
    <property type="protein sequence ID" value="MDB6176926.1"/>
    <property type="molecule type" value="Genomic_DNA"/>
</dbReference>
<dbReference type="Proteomes" id="UP001165641">
    <property type="component" value="Unassembled WGS sequence"/>
</dbReference>
<protein>
    <submittedName>
        <fullName evidence="2">Alpha/beta hydrolase</fullName>
    </submittedName>
</protein>
<feature type="domain" description="Serine aminopeptidase S33" evidence="1">
    <location>
        <begin position="42"/>
        <end position="295"/>
    </location>
</feature>
<dbReference type="InterPro" id="IPR051044">
    <property type="entry name" value="MAG_DAG_Lipase"/>
</dbReference>
<organism evidence="2 3">
    <name type="scientific">Paracoccus onchidii</name>
    <dbReference type="NCBI Taxonomy" id="3017813"/>
    <lineage>
        <taxon>Bacteria</taxon>
        <taxon>Pseudomonadati</taxon>
        <taxon>Pseudomonadota</taxon>
        <taxon>Alphaproteobacteria</taxon>
        <taxon>Rhodobacterales</taxon>
        <taxon>Paracoccaceae</taxon>
        <taxon>Paracoccus</taxon>
    </lineage>
</organism>
<keyword evidence="3" id="KW-1185">Reference proteome</keyword>
<dbReference type="RefSeq" id="WP_271888054.1">
    <property type="nucleotide sequence ID" value="NZ_JAQBIE010000005.1"/>
</dbReference>
<evidence type="ECO:0000259" key="1">
    <source>
        <dbReference type="Pfam" id="PF12146"/>
    </source>
</evidence>
<reference evidence="2" key="1">
    <citation type="submission" date="2022-12" db="EMBL/GenBank/DDBJ databases">
        <title>Paracoccus onchidii sp. nov., isolated from a marine invertebrate from the South China Sea.</title>
        <authorList>
            <person name="Xu S."/>
            <person name="Liu Z."/>
            <person name="Xu Y."/>
        </authorList>
    </citation>
    <scope>NUCLEOTIDE SEQUENCE</scope>
    <source>
        <strain evidence="2">Z330</strain>
    </source>
</reference>
<dbReference type="Pfam" id="PF12146">
    <property type="entry name" value="Hydrolase_4"/>
    <property type="match status" value="1"/>
</dbReference>
<name>A0ABT4ZDX0_9RHOB</name>
<dbReference type="InterPro" id="IPR029058">
    <property type="entry name" value="AB_hydrolase_fold"/>
</dbReference>
<proteinExistence type="predicted"/>
<dbReference type="SUPFAM" id="SSF53474">
    <property type="entry name" value="alpha/beta-Hydrolases"/>
    <property type="match status" value="1"/>
</dbReference>
<dbReference type="GO" id="GO:0016787">
    <property type="term" value="F:hydrolase activity"/>
    <property type="evidence" value="ECO:0007669"/>
    <property type="project" value="UniProtKB-KW"/>
</dbReference>
<evidence type="ECO:0000313" key="3">
    <source>
        <dbReference type="Proteomes" id="UP001165641"/>
    </source>
</evidence>
<dbReference type="Gene3D" id="3.40.50.1820">
    <property type="entry name" value="alpha/beta hydrolase"/>
    <property type="match status" value="1"/>
</dbReference>
<keyword evidence="2" id="KW-0378">Hydrolase</keyword>